<accession>A0ABZ0ERM6</accession>
<keyword evidence="2" id="KW-1185">Reference proteome</keyword>
<dbReference type="Proteomes" id="UP001302652">
    <property type="component" value="Chromosome 1"/>
</dbReference>
<dbReference type="RefSeq" id="WP_317021840.1">
    <property type="nucleotide sequence ID" value="NZ_CP136513.1"/>
</dbReference>
<proteinExistence type="predicted"/>
<dbReference type="EMBL" id="CP136513">
    <property type="protein sequence ID" value="WOD19818.1"/>
    <property type="molecule type" value="Genomic_DNA"/>
</dbReference>
<evidence type="ECO:0000313" key="2">
    <source>
        <dbReference type="Proteomes" id="UP001302652"/>
    </source>
</evidence>
<protein>
    <recommendedName>
        <fullName evidence="3">DUF1064 domain-containing protein</fullName>
    </recommendedName>
</protein>
<sequence>MNKNALRYPESAIAGGRFGTARIHGEVASAAARLESTAPTALDAPIAQLLGRAQTSVQRMQALGRKPRGEMNKTERAYSQLLAARKHIGEIDDFAFESVKLRLAGATLCFYTPDFCVWAGGRVQFHEVKGFWTDDARVKIKVAAASVPWARFIAVRLVKGEWIREDF</sequence>
<dbReference type="Gene3D" id="3.40.91.30">
    <property type="match status" value="1"/>
</dbReference>
<organism evidence="1 2">
    <name type="scientific">Paraburkholderia kirstenboschensis</name>
    <dbReference type="NCBI Taxonomy" id="1245436"/>
    <lineage>
        <taxon>Bacteria</taxon>
        <taxon>Pseudomonadati</taxon>
        <taxon>Pseudomonadota</taxon>
        <taxon>Betaproteobacteria</taxon>
        <taxon>Burkholderiales</taxon>
        <taxon>Burkholderiaceae</taxon>
        <taxon>Paraburkholderia</taxon>
    </lineage>
</organism>
<name>A0ABZ0ERM6_9BURK</name>
<evidence type="ECO:0000313" key="1">
    <source>
        <dbReference type="EMBL" id="WOD19818.1"/>
    </source>
</evidence>
<evidence type="ECO:0008006" key="3">
    <source>
        <dbReference type="Google" id="ProtNLM"/>
    </source>
</evidence>
<gene>
    <name evidence="1" type="ORF">RW095_26785</name>
</gene>
<reference evidence="1 2" key="1">
    <citation type="submission" date="2023-10" db="EMBL/GenBank/DDBJ databases">
        <title>Surface-active antibiotics is a multifunctional adaptation for post-fire microbes.</title>
        <authorList>
            <person name="Liu M.D."/>
            <person name="Du Y."/>
            <person name="Koupaei S.K."/>
            <person name="Kim N.R."/>
            <person name="Zhang W."/>
            <person name="Traxler M.F."/>
        </authorList>
    </citation>
    <scope>NUCLEOTIDE SEQUENCE [LARGE SCALE GENOMIC DNA]</scope>
    <source>
        <strain evidence="1 2">F3</strain>
    </source>
</reference>